<dbReference type="PANTHER" id="PTHR40626">
    <property type="entry name" value="MIP31509P"/>
    <property type="match status" value="1"/>
</dbReference>
<dbReference type="GO" id="GO:0008270">
    <property type="term" value="F:zinc ion binding"/>
    <property type="evidence" value="ECO:0007669"/>
    <property type="project" value="UniProtKB-KW"/>
</dbReference>
<gene>
    <name evidence="10" type="ORF">B0H64DRAFT_475198</name>
</gene>
<dbReference type="GO" id="GO:0000785">
    <property type="term" value="C:chromatin"/>
    <property type="evidence" value="ECO:0007669"/>
    <property type="project" value="TreeGrafter"/>
</dbReference>
<dbReference type="GO" id="GO:0000981">
    <property type="term" value="F:DNA-binding transcription factor activity, RNA polymerase II-specific"/>
    <property type="evidence" value="ECO:0007669"/>
    <property type="project" value="InterPro"/>
</dbReference>
<dbReference type="Pfam" id="PF04082">
    <property type="entry name" value="Fungal_trans"/>
    <property type="match status" value="1"/>
</dbReference>
<dbReference type="Gene3D" id="3.30.160.60">
    <property type="entry name" value="Classic Zinc Finger"/>
    <property type="match status" value="1"/>
</dbReference>
<evidence type="ECO:0000256" key="6">
    <source>
        <dbReference type="ARBA" id="ARBA00023242"/>
    </source>
</evidence>
<proteinExistence type="predicted"/>
<comment type="caution">
    <text evidence="10">The sequence shown here is derived from an EMBL/GenBank/DDBJ whole genome shotgun (WGS) entry which is preliminary data.</text>
</comment>
<dbReference type="RefSeq" id="XP_062659898.1">
    <property type="nucleotide sequence ID" value="XM_062808087.1"/>
</dbReference>
<dbReference type="SUPFAM" id="SSF57701">
    <property type="entry name" value="Zn2/Cys6 DNA-binding domain"/>
    <property type="match status" value="1"/>
</dbReference>
<dbReference type="InterPro" id="IPR007219">
    <property type="entry name" value="XnlR_reg_dom"/>
</dbReference>
<dbReference type="PANTHER" id="PTHR40626:SF1">
    <property type="entry name" value="TRANSCRIPTION FACTOR WITH C2H2 AND ZN(2)-CYS(6) DNA BINDING DOMAIN (EUROFUNG)"/>
    <property type="match status" value="1"/>
</dbReference>
<keyword evidence="6" id="KW-0539">Nucleus</keyword>
<keyword evidence="11" id="KW-1185">Reference proteome</keyword>
<evidence type="ECO:0000259" key="9">
    <source>
        <dbReference type="PROSITE" id="PS50157"/>
    </source>
</evidence>
<protein>
    <recommendedName>
        <fullName evidence="12">Zn(2)-C6 fungal-type domain-containing protein</fullName>
    </recommendedName>
</protein>
<evidence type="ECO:0000256" key="1">
    <source>
        <dbReference type="ARBA" id="ARBA00004123"/>
    </source>
</evidence>
<keyword evidence="3" id="KW-0677">Repeat</keyword>
<reference evidence="10" key="1">
    <citation type="journal article" date="2023" name="Mol. Phylogenet. Evol.">
        <title>Genome-scale phylogeny and comparative genomics of the fungal order Sordariales.</title>
        <authorList>
            <person name="Hensen N."/>
            <person name="Bonometti L."/>
            <person name="Westerberg I."/>
            <person name="Brannstrom I.O."/>
            <person name="Guillou S."/>
            <person name="Cros-Aarteil S."/>
            <person name="Calhoun S."/>
            <person name="Haridas S."/>
            <person name="Kuo A."/>
            <person name="Mondo S."/>
            <person name="Pangilinan J."/>
            <person name="Riley R."/>
            <person name="LaButti K."/>
            <person name="Andreopoulos B."/>
            <person name="Lipzen A."/>
            <person name="Chen C."/>
            <person name="Yan M."/>
            <person name="Daum C."/>
            <person name="Ng V."/>
            <person name="Clum A."/>
            <person name="Steindorff A."/>
            <person name="Ohm R.A."/>
            <person name="Martin F."/>
            <person name="Silar P."/>
            <person name="Natvig D.O."/>
            <person name="Lalanne C."/>
            <person name="Gautier V."/>
            <person name="Ament-Velasquez S.L."/>
            <person name="Kruys A."/>
            <person name="Hutchinson M.I."/>
            <person name="Powell A.J."/>
            <person name="Barry K."/>
            <person name="Miller A.N."/>
            <person name="Grigoriev I.V."/>
            <person name="Debuchy R."/>
            <person name="Gladieux P."/>
            <person name="Hiltunen Thoren M."/>
            <person name="Johannesson H."/>
        </authorList>
    </citation>
    <scope>NUCLEOTIDE SEQUENCE</scope>
    <source>
        <strain evidence="10">CBS 168.71</strain>
    </source>
</reference>
<dbReference type="InterPro" id="IPR013087">
    <property type="entry name" value="Znf_C2H2_type"/>
</dbReference>
<evidence type="ECO:0000313" key="11">
    <source>
        <dbReference type="Proteomes" id="UP001278766"/>
    </source>
</evidence>
<organism evidence="10 11">
    <name type="scientific">Chaetomium fimeti</name>
    <dbReference type="NCBI Taxonomy" id="1854472"/>
    <lineage>
        <taxon>Eukaryota</taxon>
        <taxon>Fungi</taxon>
        <taxon>Dikarya</taxon>
        <taxon>Ascomycota</taxon>
        <taxon>Pezizomycotina</taxon>
        <taxon>Sordariomycetes</taxon>
        <taxon>Sordariomycetidae</taxon>
        <taxon>Sordariales</taxon>
        <taxon>Chaetomiaceae</taxon>
        <taxon>Chaetomium</taxon>
    </lineage>
</organism>
<dbReference type="GO" id="GO:0006351">
    <property type="term" value="P:DNA-templated transcription"/>
    <property type="evidence" value="ECO:0007669"/>
    <property type="project" value="InterPro"/>
</dbReference>
<dbReference type="SMART" id="SM00066">
    <property type="entry name" value="GAL4"/>
    <property type="match status" value="1"/>
</dbReference>
<dbReference type="PROSITE" id="PS50157">
    <property type="entry name" value="ZINC_FINGER_C2H2_2"/>
    <property type="match status" value="2"/>
</dbReference>
<name>A0AAE0HHF6_9PEZI</name>
<dbReference type="InterPro" id="IPR051059">
    <property type="entry name" value="VerF-like"/>
</dbReference>
<evidence type="ECO:0000313" key="10">
    <source>
        <dbReference type="EMBL" id="KAK3296384.1"/>
    </source>
</evidence>
<keyword evidence="4 7" id="KW-0863">Zinc-finger</keyword>
<dbReference type="Proteomes" id="UP001278766">
    <property type="component" value="Unassembled WGS sequence"/>
</dbReference>
<evidence type="ECO:0008006" key="12">
    <source>
        <dbReference type="Google" id="ProtNLM"/>
    </source>
</evidence>
<sequence length="658" mass="73048">MAPSRPTGFACTTCGRQYQHSSHLRRHETTHSGSEEFRCQYCRKAFGRRDVWRKHYQSCPQNNNHDEPPPAKRGKRAKACDACFRSKLSCDGSSQCARCQARRVACVYTRTQGAVINYSTESPAATTSTGTVVETSAAPQDDSTKIPVAFLLSLTNPKAGAMLEAFLGEPRRGDDPPSAELQPDVPLHPDPYQGTAISDGFFLSWLFEQPYPDTNTTTAAAAAATIPTFPFPPPEPLNTTPTANTPPTGIDPTLQPLLTDIQTLHHTLTSTADPSYTGTFDASLAAQVFTRAHRDAFVPTYFRYTHLHLPLVHRPSFDPDTSPPALTLAVFLCGALYAPPRDSVLAVRGFFAVVEEWVFRRLEGLVKGVEEEGGGVEALEGEREREVCGTVQAALLVHGAQFIVNNPAFRSRGWVGRRPALVQAVRRLGLVRARHACYGEGGVDWERWVREETRIRIATWTFVGDWQQGGVTHQPGLATIHEMTGDLPSLPDLWEANDATEFKAAIAANGPGCWRRTASLRDCADALMAESWSGSEGFPLKYISLLDLYFLVTAIQVMIAISRLVSVLQTTIPAIERATDRWQELWRASVIRLDAEELRTSGLVRHCGEYCWLARALLKHAQEGKDRTSPYYQRIGHETPKELHDLLRELRDYDIRPE</sequence>
<dbReference type="PROSITE" id="PS00028">
    <property type="entry name" value="ZINC_FINGER_C2H2_1"/>
    <property type="match status" value="1"/>
</dbReference>
<dbReference type="InterPro" id="IPR036236">
    <property type="entry name" value="Znf_C2H2_sf"/>
</dbReference>
<evidence type="ECO:0000256" key="7">
    <source>
        <dbReference type="PROSITE-ProRule" id="PRU00042"/>
    </source>
</evidence>
<dbReference type="Pfam" id="PF00172">
    <property type="entry name" value="Zn_clus"/>
    <property type="match status" value="1"/>
</dbReference>
<comment type="subcellular location">
    <subcellularLocation>
        <location evidence="1">Nucleus</location>
    </subcellularLocation>
</comment>
<keyword evidence="5" id="KW-0862">Zinc</keyword>
<dbReference type="SMART" id="SM00355">
    <property type="entry name" value="ZnF_C2H2"/>
    <property type="match status" value="2"/>
</dbReference>
<evidence type="ECO:0000256" key="2">
    <source>
        <dbReference type="ARBA" id="ARBA00022723"/>
    </source>
</evidence>
<dbReference type="EMBL" id="JAUEPN010000004">
    <property type="protein sequence ID" value="KAK3296384.1"/>
    <property type="molecule type" value="Genomic_DNA"/>
</dbReference>
<dbReference type="InterPro" id="IPR036864">
    <property type="entry name" value="Zn2-C6_fun-type_DNA-bd_sf"/>
</dbReference>
<keyword evidence="2" id="KW-0479">Metal-binding</keyword>
<dbReference type="AlphaFoldDB" id="A0AAE0HHF6"/>
<dbReference type="CDD" id="cd12148">
    <property type="entry name" value="fungal_TF_MHR"/>
    <property type="match status" value="1"/>
</dbReference>
<evidence type="ECO:0000259" key="8">
    <source>
        <dbReference type="PROSITE" id="PS50048"/>
    </source>
</evidence>
<dbReference type="GO" id="GO:0005634">
    <property type="term" value="C:nucleus"/>
    <property type="evidence" value="ECO:0007669"/>
    <property type="project" value="UniProtKB-SubCell"/>
</dbReference>
<dbReference type="GO" id="GO:0000978">
    <property type="term" value="F:RNA polymerase II cis-regulatory region sequence-specific DNA binding"/>
    <property type="evidence" value="ECO:0007669"/>
    <property type="project" value="InterPro"/>
</dbReference>
<dbReference type="CDD" id="cd00067">
    <property type="entry name" value="GAL4"/>
    <property type="match status" value="1"/>
</dbReference>
<dbReference type="PROSITE" id="PS50048">
    <property type="entry name" value="ZN2_CY6_FUNGAL_2"/>
    <property type="match status" value="1"/>
</dbReference>
<feature type="domain" description="C2H2-type" evidence="9">
    <location>
        <begin position="9"/>
        <end position="36"/>
    </location>
</feature>
<dbReference type="SUPFAM" id="SSF57667">
    <property type="entry name" value="beta-beta-alpha zinc fingers"/>
    <property type="match status" value="1"/>
</dbReference>
<evidence type="ECO:0000256" key="4">
    <source>
        <dbReference type="ARBA" id="ARBA00022771"/>
    </source>
</evidence>
<dbReference type="Gene3D" id="4.10.240.10">
    <property type="entry name" value="Zn(2)-C6 fungal-type DNA-binding domain"/>
    <property type="match status" value="1"/>
</dbReference>
<feature type="domain" description="Zn(2)-C6 fungal-type" evidence="8">
    <location>
        <begin position="79"/>
        <end position="108"/>
    </location>
</feature>
<evidence type="ECO:0000256" key="5">
    <source>
        <dbReference type="ARBA" id="ARBA00022833"/>
    </source>
</evidence>
<reference evidence="10" key="2">
    <citation type="submission" date="2023-06" db="EMBL/GenBank/DDBJ databases">
        <authorList>
            <consortium name="Lawrence Berkeley National Laboratory"/>
            <person name="Haridas S."/>
            <person name="Hensen N."/>
            <person name="Bonometti L."/>
            <person name="Westerberg I."/>
            <person name="Brannstrom I.O."/>
            <person name="Guillou S."/>
            <person name="Cros-Aarteil S."/>
            <person name="Calhoun S."/>
            <person name="Kuo A."/>
            <person name="Mondo S."/>
            <person name="Pangilinan J."/>
            <person name="Riley R."/>
            <person name="Labutti K."/>
            <person name="Andreopoulos B."/>
            <person name="Lipzen A."/>
            <person name="Chen C."/>
            <person name="Yanf M."/>
            <person name="Daum C."/>
            <person name="Ng V."/>
            <person name="Clum A."/>
            <person name="Steindorff A."/>
            <person name="Ohm R."/>
            <person name="Martin F."/>
            <person name="Silar P."/>
            <person name="Natvig D."/>
            <person name="Lalanne C."/>
            <person name="Gautier V."/>
            <person name="Ament-Velasquez S.L."/>
            <person name="Kruys A."/>
            <person name="Hutchinson M.I."/>
            <person name="Powell A.J."/>
            <person name="Barry K."/>
            <person name="Miller A.N."/>
            <person name="Grigoriev I.V."/>
            <person name="Debuchy R."/>
            <person name="Gladieux P."/>
            <person name="Thoren M.H."/>
            <person name="Johannesson H."/>
        </authorList>
    </citation>
    <scope>NUCLEOTIDE SEQUENCE</scope>
    <source>
        <strain evidence="10">CBS 168.71</strain>
    </source>
</reference>
<dbReference type="GeneID" id="87845035"/>
<accession>A0AAE0HHF6</accession>
<dbReference type="InterPro" id="IPR001138">
    <property type="entry name" value="Zn2Cys6_DnaBD"/>
</dbReference>
<evidence type="ECO:0000256" key="3">
    <source>
        <dbReference type="ARBA" id="ARBA00022737"/>
    </source>
</evidence>
<feature type="domain" description="C2H2-type" evidence="9">
    <location>
        <begin position="37"/>
        <end position="70"/>
    </location>
</feature>